<evidence type="ECO:0000313" key="1">
    <source>
        <dbReference type="EMBL" id="KAH9326320.1"/>
    </source>
</evidence>
<feature type="non-terminal residue" evidence="1">
    <location>
        <position position="70"/>
    </location>
</feature>
<dbReference type="SUPFAM" id="SSF56672">
    <property type="entry name" value="DNA/RNA polymerases"/>
    <property type="match status" value="1"/>
</dbReference>
<dbReference type="EMBL" id="JAHRHJ020000002">
    <property type="protein sequence ID" value="KAH9326320.1"/>
    <property type="molecule type" value="Genomic_DNA"/>
</dbReference>
<dbReference type="Gene3D" id="3.10.10.10">
    <property type="entry name" value="HIV Type 1 Reverse Transcriptase, subunit A, domain 1"/>
    <property type="match status" value="1"/>
</dbReference>
<dbReference type="InterPro" id="IPR043128">
    <property type="entry name" value="Rev_trsase/Diguanyl_cyclase"/>
</dbReference>
<dbReference type="InterPro" id="IPR043502">
    <property type="entry name" value="DNA/RNA_pol_sf"/>
</dbReference>
<dbReference type="PANTHER" id="PTHR24559">
    <property type="entry name" value="TRANSPOSON TY3-I GAG-POL POLYPROTEIN"/>
    <property type="match status" value="1"/>
</dbReference>
<dbReference type="Proteomes" id="UP000824469">
    <property type="component" value="Unassembled WGS sequence"/>
</dbReference>
<comment type="caution">
    <text evidence="1">The sequence shown here is derived from an EMBL/GenBank/DDBJ whole genome shotgun (WGS) entry which is preliminary data.</text>
</comment>
<evidence type="ECO:0000313" key="2">
    <source>
        <dbReference type="Proteomes" id="UP000824469"/>
    </source>
</evidence>
<dbReference type="PANTHER" id="PTHR24559:SF444">
    <property type="entry name" value="REVERSE TRANSCRIPTASE DOMAIN-CONTAINING PROTEIN"/>
    <property type="match status" value="1"/>
</dbReference>
<dbReference type="AlphaFoldDB" id="A0AA38GQP3"/>
<organism evidence="1 2">
    <name type="scientific">Taxus chinensis</name>
    <name type="common">Chinese yew</name>
    <name type="synonym">Taxus wallichiana var. chinensis</name>
    <dbReference type="NCBI Taxonomy" id="29808"/>
    <lineage>
        <taxon>Eukaryota</taxon>
        <taxon>Viridiplantae</taxon>
        <taxon>Streptophyta</taxon>
        <taxon>Embryophyta</taxon>
        <taxon>Tracheophyta</taxon>
        <taxon>Spermatophyta</taxon>
        <taxon>Pinopsida</taxon>
        <taxon>Pinidae</taxon>
        <taxon>Conifers II</taxon>
        <taxon>Cupressales</taxon>
        <taxon>Taxaceae</taxon>
        <taxon>Taxus</taxon>
    </lineage>
</organism>
<accession>A0AA38GQP3</accession>
<reference evidence="1 2" key="1">
    <citation type="journal article" date="2021" name="Nat. Plants">
        <title>The Taxus genome provides insights into paclitaxel biosynthesis.</title>
        <authorList>
            <person name="Xiong X."/>
            <person name="Gou J."/>
            <person name="Liao Q."/>
            <person name="Li Y."/>
            <person name="Zhou Q."/>
            <person name="Bi G."/>
            <person name="Li C."/>
            <person name="Du R."/>
            <person name="Wang X."/>
            <person name="Sun T."/>
            <person name="Guo L."/>
            <person name="Liang H."/>
            <person name="Lu P."/>
            <person name="Wu Y."/>
            <person name="Zhang Z."/>
            <person name="Ro D.K."/>
            <person name="Shang Y."/>
            <person name="Huang S."/>
            <person name="Yan J."/>
        </authorList>
    </citation>
    <scope>NUCLEOTIDE SEQUENCE [LARGE SCALE GENOMIC DNA]</scope>
    <source>
        <strain evidence="1">Ta-2019</strain>
    </source>
</reference>
<dbReference type="InterPro" id="IPR053134">
    <property type="entry name" value="RNA-dir_DNA_polymerase"/>
</dbReference>
<proteinExistence type="predicted"/>
<gene>
    <name evidence="1" type="ORF">KI387_006498</name>
</gene>
<protein>
    <recommendedName>
        <fullName evidence="3">Reverse transcriptase</fullName>
    </recommendedName>
</protein>
<keyword evidence="2" id="KW-1185">Reference proteome</keyword>
<evidence type="ECO:0008006" key="3">
    <source>
        <dbReference type="Google" id="ProtNLM"/>
    </source>
</evidence>
<feature type="non-terminal residue" evidence="1">
    <location>
        <position position="1"/>
    </location>
</feature>
<dbReference type="Gene3D" id="3.30.70.270">
    <property type="match status" value="1"/>
</dbReference>
<sequence>KKNGEIQIYVDFRNLNQDSLKDNYPLPMMDQVLQAVTGSEMLSMLDGFSGYNQVEVNTADQHKTAFTTPW</sequence>
<name>A0AA38GQP3_TAXCH</name>